<dbReference type="EMBL" id="JACAZE010000013">
    <property type="protein sequence ID" value="KAF7300432.1"/>
    <property type="molecule type" value="Genomic_DNA"/>
</dbReference>
<sequence length="209" mass="22508">MGRRSRRANYHTKYGLLTLYRPGSADGTCPALLERYAASPIRYLCQRREQTSRCSHSTRQQRLQLPIGSLPPRSDPQQISRRVQIHQRPTNRVAGCRRRRRYSPSDALRLQRLASSGLGAVHDHPHELHARGASRIQSCATCIGGAGGEEQRKNPPSHGAVVAPESALSDVRPVSVLKSDAGKQAAGGGEGCCCAGTGFGGADCGGFEL</sequence>
<evidence type="ECO:0000313" key="2">
    <source>
        <dbReference type="EMBL" id="KAF7300432.1"/>
    </source>
</evidence>
<comment type="caution">
    <text evidence="2">The sequence shown here is derived from an EMBL/GenBank/DDBJ whole genome shotgun (WGS) entry which is preliminary data.</text>
</comment>
<proteinExistence type="predicted"/>
<organism evidence="2 3">
    <name type="scientific">Mycena chlorophos</name>
    <name type="common">Agaric fungus</name>
    <name type="synonym">Agaricus chlorophos</name>
    <dbReference type="NCBI Taxonomy" id="658473"/>
    <lineage>
        <taxon>Eukaryota</taxon>
        <taxon>Fungi</taxon>
        <taxon>Dikarya</taxon>
        <taxon>Basidiomycota</taxon>
        <taxon>Agaricomycotina</taxon>
        <taxon>Agaricomycetes</taxon>
        <taxon>Agaricomycetidae</taxon>
        <taxon>Agaricales</taxon>
        <taxon>Marasmiineae</taxon>
        <taxon>Mycenaceae</taxon>
        <taxon>Mycena</taxon>
    </lineage>
</organism>
<evidence type="ECO:0000313" key="3">
    <source>
        <dbReference type="Proteomes" id="UP000613580"/>
    </source>
</evidence>
<feature type="region of interest" description="Disordered" evidence="1">
    <location>
        <begin position="55"/>
        <end position="80"/>
    </location>
</feature>
<dbReference type="Proteomes" id="UP000613580">
    <property type="component" value="Unassembled WGS sequence"/>
</dbReference>
<reference evidence="2" key="1">
    <citation type="submission" date="2020-05" db="EMBL/GenBank/DDBJ databases">
        <title>Mycena genomes resolve the evolution of fungal bioluminescence.</title>
        <authorList>
            <person name="Tsai I.J."/>
        </authorList>
    </citation>
    <scope>NUCLEOTIDE SEQUENCE</scope>
    <source>
        <strain evidence="2">110903Hualien_Pintung</strain>
    </source>
</reference>
<evidence type="ECO:0000256" key="1">
    <source>
        <dbReference type="SAM" id="MobiDB-lite"/>
    </source>
</evidence>
<keyword evidence="3" id="KW-1185">Reference proteome</keyword>
<protein>
    <submittedName>
        <fullName evidence="2">Uncharacterized protein</fullName>
    </submittedName>
</protein>
<gene>
    <name evidence="2" type="ORF">HMN09_00926900</name>
</gene>
<dbReference type="AlphaFoldDB" id="A0A8H6SLE2"/>
<accession>A0A8H6SLE2</accession>
<name>A0A8H6SLE2_MYCCL</name>